<dbReference type="Gene3D" id="1.25.10.90">
    <property type="match status" value="1"/>
</dbReference>
<gene>
    <name evidence="1" type="ORF">UFOPK1493_02582</name>
</gene>
<dbReference type="InterPro" id="IPR014825">
    <property type="entry name" value="DNA_alkylation"/>
</dbReference>
<proteinExistence type="predicted"/>
<dbReference type="SUPFAM" id="SSF48371">
    <property type="entry name" value="ARM repeat"/>
    <property type="match status" value="1"/>
</dbReference>
<dbReference type="InterPro" id="IPR016024">
    <property type="entry name" value="ARM-type_fold"/>
</dbReference>
<dbReference type="PANTHER" id="PTHR34070">
    <property type="entry name" value="ARMADILLO-TYPE FOLD"/>
    <property type="match status" value="1"/>
</dbReference>
<dbReference type="AlphaFoldDB" id="A0A6J6EFD3"/>
<dbReference type="Pfam" id="PF08713">
    <property type="entry name" value="DNA_alkylation"/>
    <property type="match status" value="1"/>
</dbReference>
<reference evidence="1" key="1">
    <citation type="submission" date="2020-05" db="EMBL/GenBank/DDBJ databases">
        <authorList>
            <person name="Chiriac C."/>
            <person name="Salcher M."/>
            <person name="Ghai R."/>
            <person name="Kavagutti S V."/>
        </authorList>
    </citation>
    <scope>NUCLEOTIDE SEQUENCE</scope>
</reference>
<evidence type="ECO:0000313" key="1">
    <source>
        <dbReference type="EMBL" id="CAB4573924.1"/>
    </source>
</evidence>
<sequence>MAPDPALTAAATAARTLTAELERLGSPERAVSERAYLKSEYTHLGVGVPAVRGVARRYVRGARPGHDELVALVDELWESAVYERRLLGVELVLASPRVWSPADLVWMEGLLRRCHTWALVDGLAAHGVGRVVARDPAGFPTLDRWVGDHDMWVRRSAVLALRDLVRDGREWDRFERYADTLLDEREFFIRKVLGWVAREAARRHPELVSPWVRANLARLNGVTLREAVKYLPDGDDLLAAWKQR</sequence>
<protein>
    <submittedName>
        <fullName evidence="1">Unannotated protein</fullName>
    </submittedName>
</protein>
<organism evidence="1">
    <name type="scientific">freshwater metagenome</name>
    <dbReference type="NCBI Taxonomy" id="449393"/>
    <lineage>
        <taxon>unclassified sequences</taxon>
        <taxon>metagenomes</taxon>
        <taxon>ecological metagenomes</taxon>
    </lineage>
</organism>
<name>A0A6J6EFD3_9ZZZZ</name>
<dbReference type="PANTHER" id="PTHR34070:SF1">
    <property type="entry name" value="DNA ALKYLATION REPAIR PROTEIN"/>
    <property type="match status" value="1"/>
</dbReference>
<dbReference type="EMBL" id="CAEZSR010000111">
    <property type="protein sequence ID" value="CAB4573924.1"/>
    <property type="molecule type" value="Genomic_DNA"/>
</dbReference>
<accession>A0A6J6EFD3</accession>